<dbReference type="OrthoDB" id="1709592at2759"/>
<dbReference type="RefSeq" id="XP_038981529.1">
    <property type="nucleotide sequence ID" value="XM_039125601.1"/>
</dbReference>
<dbReference type="PANTHER" id="PTHR33472">
    <property type="entry name" value="OS01G0106600 PROTEIN"/>
    <property type="match status" value="1"/>
</dbReference>
<accession>A0A8B9AE74</accession>
<dbReference type="PANTHER" id="PTHR33472:SF24">
    <property type="entry name" value="VEGETATIVE CELL WALL PROTEIN GP1-LIKE"/>
    <property type="match status" value="1"/>
</dbReference>
<feature type="region of interest" description="Disordered" evidence="1">
    <location>
        <begin position="1"/>
        <end position="413"/>
    </location>
</feature>
<reference evidence="3" key="2">
    <citation type="submission" date="2025-08" db="UniProtKB">
        <authorList>
            <consortium name="RefSeq"/>
        </authorList>
    </citation>
    <scope>IDENTIFICATION</scope>
    <source>
        <tissue evidence="3">Young leaves</tissue>
    </source>
</reference>
<feature type="compositionally biased region" description="Low complexity" evidence="1">
    <location>
        <begin position="32"/>
        <end position="43"/>
    </location>
</feature>
<dbReference type="GeneID" id="103722074"/>
<feature type="compositionally biased region" description="Polar residues" evidence="1">
    <location>
        <begin position="396"/>
        <end position="406"/>
    </location>
</feature>
<dbReference type="Proteomes" id="UP000228380">
    <property type="component" value="Chromosome 4"/>
</dbReference>
<feature type="compositionally biased region" description="Pro residues" evidence="1">
    <location>
        <begin position="22"/>
        <end position="31"/>
    </location>
</feature>
<feature type="compositionally biased region" description="Low complexity" evidence="1">
    <location>
        <begin position="52"/>
        <end position="65"/>
    </location>
</feature>
<feature type="compositionally biased region" description="Polar residues" evidence="1">
    <location>
        <begin position="172"/>
        <end position="215"/>
    </location>
</feature>
<evidence type="ECO:0000256" key="1">
    <source>
        <dbReference type="SAM" id="MobiDB-lite"/>
    </source>
</evidence>
<evidence type="ECO:0000313" key="2">
    <source>
        <dbReference type="Proteomes" id="UP000228380"/>
    </source>
</evidence>
<feature type="compositionally biased region" description="Polar residues" evidence="1">
    <location>
        <begin position="224"/>
        <end position="244"/>
    </location>
</feature>
<dbReference type="KEGG" id="pda:103722074"/>
<protein>
    <submittedName>
        <fullName evidence="3">Proteoglycan 4-like</fullName>
    </submittedName>
</protein>
<feature type="compositionally biased region" description="Polar residues" evidence="1">
    <location>
        <begin position="358"/>
        <end position="373"/>
    </location>
</feature>
<feature type="compositionally biased region" description="Basic and acidic residues" evidence="1">
    <location>
        <begin position="616"/>
        <end position="627"/>
    </location>
</feature>
<feature type="compositionally biased region" description="Polar residues" evidence="1">
    <location>
        <begin position="98"/>
        <end position="107"/>
    </location>
</feature>
<evidence type="ECO:0000313" key="3">
    <source>
        <dbReference type="RefSeq" id="XP_038981529.1"/>
    </source>
</evidence>
<feature type="region of interest" description="Disordered" evidence="1">
    <location>
        <begin position="488"/>
        <end position="514"/>
    </location>
</feature>
<feature type="compositionally biased region" description="Basic and acidic residues" evidence="1">
    <location>
        <begin position="261"/>
        <end position="281"/>
    </location>
</feature>
<keyword evidence="2" id="KW-1185">Reference proteome</keyword>
<reference evidence="2" key="1">
    <citation type="journal article" date="2019" name="Nat. Commun.">
        <title>Genome-wide association mapping of date palm fruit traits.</title>
        <authorList>
            <person name="Hazzouri K.M."/>
            <person name="Gros-Balthazard M."/>
            <person name="Flowers J.M."/>
            <person name="Copetti D."/>
            <person name="Lemansour A."/>
            <person name="Lebrun M."/>
            <person name="Masmoudi K."/>
            <person name="Ferrand S."/>
            <person name="Dhar M.I."/>
            <person name="Fresquez Z.A."/>
            <person name="Rosas U."/>
            <person name="Zhang J."/>
            <person name="Talag J."/>
            <person name="Lee S."/>
            <person name="Kudrna D."/>
            <person name="Powell R.F."/>
            <person name="Leitch I.J."/>
            <person name="Krueger R.R."/>
            <person name="Wing R.A."/>
            <person name="Amiri K.M.A."/>
            <person name="Purugganan M.D."/>
        </authorList>
    </citation>
    <scope>NUCLEOTIDE SEQUENCE [LARGE SCALE GENOMIC DNA]</scope>
    <source>
        <strain evidence="2">cv. Khalas</strain>
    </source>
</reference>
<feature type="compositionally biased region" description="Basic and acidic residues" evidence="1">
    <location>
        <begin position="384"/>
        <end position="395"/>
    </location>
</feature>
<name>A0A8B9AE74_PHODC</name>
<feature type="region of interest" description="Disordered" evidence="1">
    <location>
        <begin position="558"/>
        <end position="649"/>
    </location>
</feature>
<dbReference type="AlphaFoldDB" id="A0A8B9AE74"/>
<organism evidence="2 3">
    <name type="scientific">Phoenix dactylifera</name>
    <name type="common">Date palm</name>
    <dbReference type="NCBI Taxonomy" id="42345"/>
    <lineage>
        <taxon>Eukaryota</taxon>
        <taxon>Viridiplantae</taxon>
        <taxon>Streptophyta</taxon>
        <taxon>Embryophyta</taxon>
        <taxon>Tracheophyta</taxon>
        <taxon>Spermatophyta</taxon>
        <taxon>Magnoliopsida</taxon>
        <taxon>Liliopsida</taxon>
        <taxon>Arecaceae</taxon>
        <taxon>Coryphoideae</taxon>
        <taxon>Phoeniceae</taxon>
        <taxon>Phoenix</taxon>
    </lineage>
</organism>
<proteinExistence type="predicted"/>
<sequence>MADRPNRPQPFRFWLPFWANPTLPPLRPPIPARWQPLPQTPASTPLPPAQPQSPSQTQPKSTPASATRAARPQPPSPLPSLTRKSSHSLSGDRKEHQPSPSRLQVPSPTVPGKASHPSQPSKLDSKGQPAIQNASTSPSKGASQPQPGAIQELSRLPSQPLPPSSQPESPIGSITHSNQSNLLPQESQPVVQTKSPTQLQPGLQIQTISQTQEMNPIQPAYMPQDNQPAQDLEAKQSSVSSLQNDFPAEIDATPSPYPSISEKEPKETNEEKPRNFLESKLDMQPSKLLKSEENSEIGSEEQPETKAEASQEKNPTENVEPGSHVEGLDEDESKTKIETQPQEPQAEASNGPEKQTEAKLSSITSDTKPTRSSLKAGDIIAELRSSKPEHSKKQENVTGNKSTKNGSSRKEGKIAISTMSCAKFNGQRAPFEKEIKEGLSRLAQDLSIGHSKRIGNGQAVSMITLAGENNGASMVIGSDTHVHRGFKHDKGNVEASSDNVDGRRNPGGNENSAITASINSNVQSINNSTMHDSSCNVRDPGIHLNLSSKKMEAANLRRQTAPLKPQKTAPSITPADQKPSHEPRIRRRCLRALFMESSESDPEKPQKPRRHGCRFNCEEKKKGKGDLDGTSTTNRNARARQVKEGTSRA</sequence>
<feature type="compositionally biased region" description="Polar residues" evidence="1">
    <location>
        <begin position="130"/>
        <end position="146"/>
    </location>
</feature>
<gene>
    <name evidence="3" type="primary">LOC103722074</name>
</gene>
<feature type="compositionally biased region" description="Basic and acidic residues" evidence="1">
    <location>
        <begin position="303"/>
        <end position="315"/>
    </location>
</feature>